<dbReference type="SUPFAM" id="SSF48508">
    <property type="entry name" value="Nuclear receptor ligand-binding domain"/>
    <property type="match status" value="1"/>
</dbReference>
<protein>
    <submittedName>
        <fullName evidence="16">Uncharacterized protein</fullName>
    </submittedName>
</protein>
<dbReference type="AlphaFoldDB" id="A0AAF3FFS9"/>
<reference evidence="16" key="1">
    <citation type="submission" date="2024-02" db="UniProtKB">
        <authorList>
            <consortium name="WormBaseParasite"/>
        </authorList>
    </citation>
    <scope>IDENTIFICATION</scope>
</reference>
<dbReference type="PROSITE" id="PS51030">
    <property type="entry name" value="NUCLEAR_REC_DBD_2"/>
    <property type="match status" value="1"/>
</dbReference>
<dbReference type="CDD" id="cd06960">
    <property type="entry name" value="NR_DBD_HNF4A"/>
    <property type="match status" value="1"/>
</dbReference>
<name>A0AAF3FFS9_9BILA</name>
<keyword evidence="5 11" id="KW-0862">Zinc</keyword>
<keyword evidence="6 11" id="KW-0805">Transcription regulation</keyword>
<dbReference type="InterPro" id="IPR000536">
    <property type="entry name" value="Nucl_hrmn_rcpt_lig-bd"/>
</dbReference>
<evidence type="ECO:0000256" key="8">
    <source>
        <dbReference type="ARBA" id="ARBA00023163"/>
    </source>
</evidence>
<evidence type="ECO:0000256" key="4">
    <source>
        <dbReference type="ARBA" id="ARBA00022771"/>
    </source>
</evidence>
<dbReference type="InterPro" id="IPR001628">
    <property type="entry name" value="Znf_hrmn_rcpt"/>
</dbReference>
<keyword evidence="8 11" id="KW-0804">Transcription</keyword>
<dbReference type="Pfam" id="PF00104">
    <property type="entry name" value="Hormone_recep"/>
    <property type="match status" value="1"/>
</dbReference>
<feature type="compositionally biased region" description="Basic and acidic residues" evidence="12">
    <location>
        <begin position="327"/>
        <end position="343"/>
    </location>
</feature>
<comment type="subcellular location">
    <subcellularLocation>
        <location evidence="1 11">Nucleus</location>
    </subcellularLocation>
</comment>
<feature type="region of interest" description="Disordered" evidence="12">
    <location>
        <begin position="221"/>
        <end position="241"/>
    </location>
</feature>
<evidence type="ECO:0000259" key="13">
    <source>
        <dbReference type="PROSITE" id="PS51030"/>
    </source>
</evidence>
<dbReference type="GO" id="GO:0008270">
    <property type="term" value="F:zinc ion binding"/>
    <property type="evidence" value="ECO:0007669"/>
    <property type="project" value="UniProtKB-KW"/>
</dbReference>
<feature type="region of interest" description="Disordered" evidence="12">
    <location>
        <begin position="303"/>
        <end position="351"/>
    </location>
</feature>
<evidence type="ECO:0000256" key="11">
    <source>
        <dbReference type="RuleBase" id="RU004334"/>
    </source>
</evidence>
<dbReference type="PROSITE" id="PS00031">
    <property type="entry name" value="NUCLEAR_REC_DBD_1"/>
    <property type="match status" value="1"/>
</dbReference>
<evidence type="ECO:0000256" key="7">
    <source>
        <dbReference type="ARBA" id="ARBA00023125"/>
    </source>
</evidence>
<keyword evidence="7 11" id="KW-0238">DNA-binding</keyword>
<evidence type="ECO:0000256" key="3">
    <source>
        <dbReference type="ARBA" id="ARBA00022723"/>
    </source>
</evidence>
<dbReference type="InterPro" id="IPR013088">
    <property type="entry name" value="Znf_NHR/GATA"/>
</dbReference>
<dbReference type="Gene3D" id="3.30.50.10">
    <property type="entry name" value="Erythroid Transcription Factor GATA-1, subunit A"/>
    <property type="match status" value="1"/>
</dbReference>
<evidence type="ECO:0000256" key="10">
    <source>
        <dbReference type="ARBA" id="ARBA00023242"/>
    </source>
</evidence>
<evidence type="ECO:0000256" key="5">
    <source>
        <dbReference type="ARBA" id="ARBA00022833"/>
    </source>
</evidence>
<keyword evidence="4 11" id="KW-0863">Zinc-finger</keyword>
<dbReference type="Proteomes" id="UP000887575">
    <property type="component" value="Unassembled WGS sequence"/>
</dbReference>
<accession>A0AAF3FFS9</accession>
<feature type="domain" description="NR LBD" evidence="14">
    <location>
        <begin position="429"/>
        <end position="673"/>
    </location>
</feature>
<feature type="compositionally biased region" description="Polar residues" evidence="12">
    <location>
        <begin position="303"/>
        <end position="325"/>
    </location>
</feature>
<dbReference type="GO" id="GO:0005634">
    <property type="term" value="C:nucleus"/>
    <property type="evidence" value="ECO:0007669"/>
    <property type="project" value="UniProtKB-SubCell"/>
</dbReference>
<evidence type="ECO:0000256" key="6">
    <source>
        <dbReference type="ARBA" id="ARBA00023015"/>
    </source>
</evidence>
<evidence type="ECO:0000256" key="9">
    <source>
        <dbReference type="ARBA" id="ARBA00023170"/>
    </source>
</evidence>
<feature type="region of interest" description="Disordered" evidence="12">
    <location>
        <begin position="367"/>
        <end position="407"/>
    </location>
</feature>
<evidence type="ECO:0000259" key="14">
    <source>
        <dbReference type="PROSITE" id="PS51843"/>
    </source>
</evidence>
<dbReference type="SUPFAM" id="SSF57716">
    <property type="entry name" value="Glucocorticoid receptor-like (DNA-binding domain)"/>
    <property type="match status" value="1"/>
</dbReference>
<keyword evidence="3 11" id="KW-0479">Metal-binding</keyword>
<keyword evidence="9 11" id="KW-0675">Receptor</keyword>
<evidence type="ECO:0000256" key="12">
    <source>
        <dbReference type="SAM" id="MobiDB-lite"/>
    </source>
</evidence>
<evidence type="ECO:0000313" key="16">
    <source>
        <dbReference type="WBParaSite" id="MBELARI_LOCUS5681"/>
    </source>
</evidence>
<dbReference type="PRINTS" id="PR00398">
    <property type="entry name" value="STRDHORMONER"/>
</dbReference>
<evidence type="ECO:0000256" key="1">
    <source>
        <dbReference type="ARBA" id="ARBA00004123"/>
    </source>
</evidence>
<dbReference type="Pfam" id="PF00105">
    <property type="entry name" value="zf-C4"/>
    <property type="match status" value="1"/>
</dbReference>
<sequence length="673" mass="75366">MEFPLPQLSLPPRKNSYHTLISYPTGNYTEQSNNWINPSPVSIQTEVNLTSEESFAISKKLEGYAARPHLRAPSIDHDEQIIVDDDDSLPFGDYVTHSGNGIKNLHGNQNVIVRSPSPVAVRPPIRRDRSEIGRKQRCLVCDTVTSGFHFGAVSCAACSAFFRRTIAERREYTCRAEGSAHLKCEISAEQRCYCRACRLQKCIDVGMDPMAVQPHRDQIGAKRKHDGQRHSMESPVPSADGSLYLNPRIEEVLSGRLARSIGGSPPLKRGKATTALLASNTAYAEQLIALSRQPVISERKAATLTTRHAQSSSPTVSEENDNVVQRESADSDAKKPPTLEEKLPSVNNESNDEGKFIVYEYELYSGDEGSAESGSKPRSWPSEGKHRISLMPQDKNETDTSNLPDPSENVIETLVSAYERLRERRRLLYCPDTIRDILGGNQPVSRPADCGARMQKQRLRQEVGLVAEFLSVLTPFTNLDLDDKIALFKALSCPYSILEKHYVTMRGGGLQQNRIIHNDNSYTDLTDAALDRLQLEGGKADHPFTDKAMLKRVFIDPLRDSLQEVTGAMYNMKMTDVEFCALIAVILFDPSTAGLSDATRAHVRAARERIYEDWFLYYRSRNVLDSSQRVGNTMLLLPAVQATAEKSHENYHMVRVFDLFAYDKILDEIMLQA</sequence>
<dbReference type="InterPro" id="IPR035500">
    <property type="entry name" value="NHR-like_dom_sf"/>
</dbReference>
<evidence type="ECO:0000256" key="2">
    <source>
        <dbReference type="ARBA" id="ARBA00005993"/>
    </source>
</evidence>
<dbReference type="CDD" id="cd06157">
    <property type="entry name" value="NR_LBD"/>
    <property type="match status" value="1"/>
</dbReference>
<evidence type="ECO:0000313" key="15">
    <source>
        <dbReference type="Proteomes" id="UP000887575"/>
    </source>
</evidence>
<comment type="similarity">
    <text evidence="2 11">Belongs to the nuclear hormone receptor family.</text>
</comment>
<organism evidence="15 16">
    <name type="scientific">Mesorhabditis belari</name>
    <dbReference type="NCBI Taxonomy" id="2138241"/>
    <lineage>
        <taxon>Eukaryota</taxon>
        <taxon>Metazoa</taxon>
        <taxon>Ecdysozoa</taxon>
        <taxon>Nematoda</taxon>
        <taxon>Chromadorea</taxon>
        <taxon>Rhabditida</taxon>
        <taxon>Rhabditina</taxon>
        <taxon>Rhabditomorpha</taxon>
        <taxon>Rhabditoidea</taxon>
        <taxon>Rhabditidae</taxon>
        <taxon>Mesorhabditinae</taxon>
        <taxon>Mesorhabditis</taxon>
    </lineage>
</organism>
<dbReference type="InterPro" id="IPR050274">
    <property type="entry name" value="Nuclear_hormone_rcpt_NR2"/>
</dbReference>
<keyword evidence="10 11" id="KW-0539">Nucleus</keyword>
<keyword evidence="15" id="KW-1185">Reference proteome</keyword>
<dbReference type="GO" id="GO:0000978">
    <property type="term" value="F:RNA polymerase II cis-regulatory region sequence-specific DNA binding"/>
    <property type="evidence" value="ECO:0007669"/>
    <property type="project" value="InterPro"/>
</dbReference>
<dbReference type="Gene3D" id="1.10.565.10">
    <property type="entry name" value="Retinoid X Receptor"/>
    <property type="match status" value="1"/>
</dbReference>
<dbReference type="SMART" id="SM00399">
    <property type="entry name" value="ZnF_C4"/>
    <property type="match status" value="1"/>
</dbReference>
<dbReference type="GO" id="GO:0003700">
    <property type="term" value="F:DNA-binding transcription factor activity"/>
    <property type="evidence" value="ECO:0007669"/>
    <property type="project" value="InterPro"/>
</dbReference>
<dbReference type="InterPro" id="IPR049636">
    <property type="entry name" value="HNF4-like_DBD"/>
</dbReference>
<dbReference type="SMART" id="SM00430">
    <property type="entry name" value="HOLI"/>
    <property type="match status" value="1"/>
</dbReference>
<dbReference type="WBParaSite" id="MBELARI_LOCUS5681">
    <property type="protein sequence ID" value="MBELARI_LOCUS5681"/>
    <property type="gene ID" value="MBELARI_LOCUS5681"/>
</dbReference>
<proteinExistence type="inferred from homology"/>
<dbReference type="PROSITE" id="PS51843">
    <property type="entry name" value="NR_LBD"/>
    <property type="match status" value="1"/>
</dbReference>
<dbReference type="PRINTS" id="PR00047">
    <property type="entry name" value="STROIDFINGER"/>
</dbReference>
<dbReference type="InterPro" id="IPR001723">
    <property type="entry name" value="Nuclear_hrmn_rcpt"/>
</dbReference>
<feature type="domain" description="Nuclear receptor" evidence="13">
    <location>
        <begin position="135"/>
        <end position="214"/>
    </location>
</feature>
<dbReference type="PANTHER" id="PTHR24083">
    <property type="entry name" value="NUCLEAR HORMONE RECEPTOR"/>
    <property type="match status" value="1"/>
</dbReference>